<evidence type="ECO:0000256" key="11">
    <source>
        <dbReference type="ARBA" id="ARBA00023303"/>
    </source>
</evidence>
<keyword evidence="5 12" id="KW-0812">Transmembrane</keyword>
<proteinExistence type="inferred from homology"/>
<keyword evidence="16" id="KW-1185">Reference proteome</keyword>
<feature type="domain" description="CHK kinase-like" evidence="14">
    <location>
        <begin position="550"/>
        <end position="733"/>
    </location>
</feature>
<dbReference type="InterPro" id="IPR004119">
    <property type="entry name" value="EcKL"/>
</dbReference>
<keyword evidence="10 12" id="KW-0739">Sodium transport</keyword>
<evidence type="ECO:0000256" key="1">
    <source>
        <dbReference type="ARBA" id="ARBA00004141"/>
    </source>
</evidence>
<evidence type="ECO:0000313" key="16">
    <source>
        <dbReference type="Proteomes" id="UP001607303"/>
    </source>
</evidence>
<keyword evidence="11 12" id="KW-0407">Ion channel</keyword>
<comment type="similarity">
    <text evidence="2 12">Belongs to the amiloride-sensitive sodium channel (TC 1.A.6) family.</text>
</comment>
<keyword evidence="8 12" id="KW-0406">Ion transport</keyword>
<dbReference type="PANTHER" id="PTHR11012:SF48">
    <property type="entry name" value="CHK KINASE-LIKE DOMAIN-CONTAINING PROTEIN-RELATED"/>
    <property type="match status" value="1"/>
</dbReference>
<keyword evidence="7" id="KW-0915">Sodium</keyword>
<dbReference type="AlphaFoldDB" id="A0ABD2CKN2"/>
<protein>
    <submittedName>
        <fullName evidence="15">Sodium channel protein Nach</fullName>
    </submittedName>
</protein>
<accession>A0ABD2CKN2</accession>
<dbReference type="PANTHER" id="PTHR11012">
    <property type="entry name" value="PROTEIN KINASE-LIKE DOMAIN-CONTAINING"/>
    <property type="match status" value="1"/>
</dbReference>
<evidence type="ECO:0000256" key="13">
    <source>
        <dbReference type="SAM" id="Phobius"/>
    </source>
</evidence>
<dbReference type="Pfam" id="PF02958">
    <property type="entry name" value="EcKL"/>
    <property type="match status" value="1"/>
</dbReference>
<evidence type="ECO:0000256" key="5">
    <source>
        <dbReference type="ARBA" id="ARBA00022692"/>
    </source>
</evidence>
<dbReference type="InterPro" id="IPR015897">
    <property type="entry name" value="CHK_kinase-like"/>
</dbReference>
<keyword evidence="4 12" id="KW-0894">Sodium channel</keyword>
<dbReference type="GO" id="GO:0016020">
    <property type="term" value="C:membrane"/>
    <property type="evidence" value="ECO:0007669"/>
    <property type="project" value="UniProtKB-SubCell"/>
</dbReference>
<keyword evidence="3 12" id="KW-0813">Transport</keyword>
<keyword evidence="6 13" id="KW-1133">Transmembrane helix</keyword>
<evidence type="ECO:0000256" key="6">
    <source>
        <dbReference type="ARBA" id="ARBA00022989"/>
    </source>
</evidence>
<evidence type="ECO:0000313" key="15">
    <source>
        <dbReference type="EMBL" id="KAL2745665.1"/>
    </source>
</evidence>
<dbReference type="InterPro" id="IPR001873">
    <property type="entry name" value="ENaC"/>
</dbReference>
<evidence type="ECO:0000256" key="3">
    <source>
        <dbReference type="ARBA" id="ARBA00022448"/>
    </source>
</evidence>
<dbReference type="Proteomes" id="UP001607303">
    <property type="component" value="Unassembled WGS sequence"/>
</dbReference>
<reference evidence="15 16" key="1">
    <citation type="journal article" date="2024" name="Ann. Entomol. Soc. Am.">
        <title>Genomic analyses of the southern and eastern yellowjacket wasps (Hymenoptera: Vespidae) reveal evolutionary signatures of social life.</title>
        <authorList>
            <person name="Catto M.A."/>
            <person name="Caine P.B."/>
            <person name="Orr S.E."/>
            <person name="Hunt B.G."/>
            <person name="Goodisman M.A.D."/>
        </authorList>
    </citation>
    <scope>NUCLEOTIDE SEQUENCE [LARGE SCALE GENOMIC DNA]</scope>
    <source>
        <strain evidence="15">232</strain>
        <tissue evidence="15">Head and thorax</tissue>
    </source>
</reference>
<dbReference type="Gene3D" id="1.10.287.820">
    <property type="entry name" value="Acid-sensing ion channel domain"/>
    <property type="match status" value="1"/>
</dbReference>
<dbReference type="Gene3D" id="1.10.287.770">
    <property type="entry name" value="YojJ-like"/>
    <property type="match status" value="1"/>
</dbReference>
<comment type="subcellular location">
    <subcellularLocation>
        <location evidence="1">Membrane</location>
        <topology evidence="1">Multi-pass membrane protein</topology>
    </subcellularLocation>
</comment>
<dbReference type="EMBL" id="JAYRBN010000041">
    <property type="protein sequence ID" value="KAL2745665.1"/>
    <property type="molecule type" value="Genomic_DNA"/>
</dbReference>
<dbReference type="InterPro" id="IPR011009">
    <property type="entry name" value="Kinase-like_dom_sf"/>
</dbReference>
<dbReference type="GO" id="GO:0005272">
    <property type="term" value="F:sodium channel activity"/>
    <property type="evidence" value="ECO:0007669"/>
    <property type="project" value="UniProtKB-KW"/>
</dbReference>
<evidence type="ECO:0000256" key="2">
    <source>
        <dbReference type="ARBA" id="ARBA00007193"/>
    </source>
</evidence>
<dbReference type="SUPFAM" id="SSF56112">
    <property type="entry name" value="Protein kinase-like (PK-like)"/>
    <property type="match status" value="1"/>
</dbReference>
<sequence>MLRYIIYCWKVLKQYLSHCSIHGVRYLVSENSFHIERFFWLFFCILSWWGCTVMIKDSICEYIEYPVDVTTETLYINWETPFPSVAICIKFSIELKNKYNINKQQPLTLESSGSEKINITAEELLKSYQSLQIPCKDIFANCSWNNMKFDCCSEFKPLNKTGVGYCYVINSRHIKPYDNSNIKFWINRTTENGNLVIDLIANKKSNSYIPRYITAYILDNLQLPNIATLPEYVVRSIRKGYSTRTEFSMVPIYNEQLVQSFSTKQRNCRFSHETDKDSMFQIYSRDSCAIEIYIQEMIKYCGCVSFYYFAPAGARTCNLTELQCLSENKKDILSLTTIKKKCYSLCEENTINVYHSEPIQFSHIDNEIIRIDFMSLARPFVQYRRYVVHSLLDVIVAVGSALGLFMGASILSFFEIPYWLFLRRDQIRLENVFHRLLTAEDIQEIINRVLNNNVEIINYSLRPYSNGKIGFLGSHQKLCITTKQRNEKKTYFFFAKIIPYDVPDQADYIIAKGIFNKEVTFYKEIIPILYENYQGERWSPNCYKIKDNYLVFEDLQKEGYTMRNKLFNEELTTAALAKIAQMHATSLMAEDRLPMPLIKIYPNAFEEKAFIWTGQTKEWIDAGVKAAVEIAKNLGLDSSLIPIVSPKIMEAIQVSAKKSNVISHGDLWANNLMFNNDKPPKCLLIDFQLLRYCPLAHDVSQLLYLCTSRSFRKTREEDMLKHYYKVLCETLKTHQFSGRCPSWSELLQGIEEQRLGSLITAMLYFPTVLMDESLSAQIMSDSNGYSEYVFRDRTNIVINNMKRDLEYNNRITETIEELIELAKRLNELPVPC</sequence>
<comment type="caution">
    <text evidence="15">The sequence shown here is derived from an EMBL/GenBank/DDBJ whole genome shotgun (WGS) entry which is preliminary data.</text>
</comment>
<evidence type="ECO:0000256" key="10">
    <source>
        <dbReference type="ARBA" id="ARBA00023201"/>
    </source>
</evidence>
<organism evidence="15 16">
    <name type="scientific">Vespula maculifrons</name>
    <name type="common">Eastern yellow jacket</name>
    <name type="synonym">Wasp</name>
    <dbReference type="NCBI Taxonomy" id="7453"/>
    <lineage>
        <taxon>Eukaryota</taxon>
        <taxon>Metazoa</taxon>
        <taxon>Ecdysozoa</taxon>
        <taxon>Arthropoda</taxon>
        <taxon>Hexapoda</taxon>
        <taxon>Insecta</taxon>
        <taxon>Pterygota</taxon>
        <taxon>Neoptera</taxon>
        <taxon>Endopterygota</taxon>
        <taxon>Hymenoptera</taxon>
        <taxon>Apocrita</taxon>
        <taxon>Aculeata</taxon>
        <taxon>Vespoidea</taxon>
        <taxon>Vespidae</taxon>
        <taxon>Vespinae</taxon>
        <taxon>Vespula</taxon>
    </lineage>
</organism>
<evidence type="ECO:0000256" key="12">
    <source>
        <dbReference type="RuleBase" id="RU000679"/>
    </source>
</evidence>
<evidence type="ECO:0000256" key="4">
    <source>
        <dbReference type="ARBA" id="ARBA00022461"/>
    </source>
</evidence>
<dbReference type="Pfam" id="PF00858">
    <property type="entry name" value="ASC"/>
    <property type="match status" value="1"/>
</dbReference>
<evidence type="ECO:0000256" key="8">
    <source>
        <dbReference type="ARBA" id="ARBA00023065"/>
    </source>
</evidence>
<evidence type="ECO:0000256" key="7">
    <source>
        <dbReference type="ARBA" id="ARBA00023053"/>
    </source>
</evidence>
<evidence type="ECO:0000256" key="9">
    <source>
        <dbReference type="ARBA" id="ARBA00023136"/>
    </source>
</evidence>
<evidence type="ECO:0000259" key="14">
    <source>
        <dbReference type="SMART" id="SM00587"/>
    </source>
</evidence>
<dbReference type="SMART" id="SM00587">
    <property type="entry name" value="CHK"/>
    <property type="match status" value="1"/>
</dbReference>
<gene>
    <name evidence="15" type="ORF">V1477_006056</name>
</gene>
<name>A0ABD2CKN2_VESMC</name>
<dbReference type="Gene3D" id="3.90.1200.10">
    <property type="match status" value="1"/>
</dbReference>
<feature type="transmembrane region" description="Helical" evidence="13">
    <location>
        <begin position="394"/>
        <end position="421"/>
    </location>
</feature>
<keyword evidence="9 13" id="KW-0472">Membrane</keyword>